<dbReference type="Gene3D" id="3.40.630.30">
    <property type="match status" value="1"/>
</dbReference>
<evidence type="ECO:0000259" key="3">
    <source>
        <dbReference type="PROSITE" id="PS51186"/>
    </source>
</evidence>
<keyword evidence="5" id="KW-1185">Reference proteome</keyword>
<evidence type="ECO:0000313" key="4">
    <source>
        <dbReference type="EMBL" id="EHN12200.1"/>
    </source>
</evidence>
<evidence type="ECO:0000313" key="5">
    <source>
        <dbReference type="Proteomes" id="UP000005143"/>
    </source>
</evidence>
<comment type="caution">
    <text evidence="4">The sequence shown here is derived from an EMBL/GenBank/DDBJ whole genome shotgun (WGS) entry which is preliminary data.</text>
</comment>
<dbReference type="InterPro" id="IPR050832">
    <property type="entry name" value="Bact_Acetyltransf"/>
</dbReference>
<accession>H0E263</accession>
<reference evidence="4 5" key="1">
    <citation type="journal article" date="2013" name="Biodegradation">
        <title>Quantitative proteomic analysis of ibuprofen-degrading Patulibacter sp. strain I11.</title>
        <authorList>
            <person name="Almeida B."/>
            <person name="Kjeldal H."/>
            <person name="Lolas I."/>
            <person name="Knudsen A.D."/>
            <person name="Carvalho G."/>
            <person name="Nielsen K.L."/>
            <person name="Barreto Crespo M.T."/>
            <person name="Stensballe A."/>
            <person name="Nielsen J.L."/>
        </authorList>
    </citation>
    <scope>NUCLEOTIDE SEQUENCE [LARGE SCALE GENOMIC DNA]</scope>
    <source>
        <strain evidence="4 5">I11</strain>
    </source>
</reference>
<dbReference type="OrthoDB" id="6182349at2"/>
<dbReference type="InterPro" id="IPR016181">
    <property type="entry name" value="Acyl_CoA_acyltransferase"/>
</dbReference>
<gene>
    <name evidence="4" type="ORF">PAI11_08760</name>
</gene>
<dbReference type="RefSeq" id="WP_007571320.1">
    <property type="nucleotide sequence ID" value="NZ_AGUD01000040.1"/>
</dbReference>
<keyword evidence="1 4" id="KW-0808">Transferase</keyword>
<evidence type="ECO:0000256" key="2">
    <source>
        <dbReference type="ARBA" id="ARBA00023315"/>
    </source>
</evidence>
<dbReference type="PROSITE" id="PS51186">
    <property type="entry name" value="GNAT"/>
    <property type="match status" value="1"/>
</dbReference>
<protein>
    <submittedName>
        <fullName evidence="4">Acetyltransferase GNAT family</fullName>
    </submittedName>
</protein>
<dbReference type="SUPFAM" id="SSF55729">
    <property type="entry name" value="Acyl-CoA N-acyltransferases (Nat)"/>
    <property type="match status" value="1"/>
</dbReference>
<dbReference type="Pfam" id="PF00583">
    <property type="entry name" value="Acetyltransf_1"/>
    <property type="match status" value="1"/>
</dbReference>
<feature type="domain" description="N-acetyltransferase" evidence="3">
    <location>
        <begin position="8"/>
        <end position="166"/>
    </location>
</feature>
<sequence>MSAPDPRLRVRPMTVADHPAVLALNEDSVAVLSPLDGPRLAWIAGLASAPLVVVDPAGAIAGFAIALPEGTAYDSDHYRWFAERYERFLYLDRIAVAAGARRRGVGSLLYDAAERIALPHGRMLCEVDSDPVNPPSLAFHRDRGYVELERRTGASGKGVAMFAKELGAG</sequence>
<dbReference type="PANTHER" id="PTHR43877:SF2">
    <property type="entry name" value="AMINOALKYLPHOSPHONATE N-ACETYLTRANSFERASE-RELATED"/>
    <property type="match status" value="1"/>
</dbReference>
<dbReference type="PIRSF" id="PIRSF028520">
    <property type="entry name" value="UCP028520"/>
    <property type="match status" value="1"/>
</dbReference>
<dbReference type="GO" id="GO:0016747">
    <property type="term" value="F:acyltransferase activity, transferring groups other than amino-acyl groups"/>
    <property type="evidence" value="ECO:0007669"/>
    <property type="project" value="InterPro"/>
</dbReference>
<proteinExistence type="predicted"/>
<dbReference type="Proteomes" id="UP000005143">
    <property type="component" value="Unassembled WGS sequence"/>
</dbReference>
<name>H0E263_9ACTN</name>
<organism evidence="4 5">
    <name type="scientific">Patulibacter medicamentivorans</name>
    <dbReference type="NCBI Taxonomy" id="1097667"/>
    <lineage>
        <taxon>Bacteria</taxon>
        <taxon>Bacillati</taxon>
        <taxon>Actinomycetota</taxon>
        <taxon>Thermoleophilia</taxon>
        <taxon>Solirubrobacterales</taxon>
        <taxon>Patulibacteraceae</taxon>
        <taxon>Patulibacter</taxon>
    </lineage>
</organism>
<dbReference type="EMBL" id="AGUD01000040">
    <property type="protein sequence ID" value="EHN12200.1"/>
    <property type="molecule type" value="Genomic_DNA"/>
</dbReference>
<dbReference type="PANTHER" id="PTHR43877">
    <property type="entry name" value="AMINOALKYLPHOSPHONATE N-ACETYLTRANSFERASE-RELATED-RELATED"/>
    <property type="match status" value="1"/>
</dbReference>
<dbReference type="AlphaFoldDB" id="H0E263"/>
<keyword evidence="2" id="KW-0012">Acyltransferase</keyword>
<dbReference type="CDD" id="cd04301">
    <property type="entry name" value="NAT_SF"/>
    <property type="match status" value="1"/>
</dbReference>
<dbReference type="InterPro" id="IPR016890">
    <property type="entry name" value="UCP028520"/>
</dbReference>
<evidence type="ECO:0000256" key="1">
    <source>
        <dbReference type="ARBA" id="ARBA00022679"/>
    </source>
</evidence>
<dbReference type="InterPro" id="IPR000182">
    <property type="entry name" value="GNAT_dom"/>
</dbReference>